<sequence>MAIVIPVVLAGSYHVKRLWRGVSGGQRSNSVPTTPKRSASRAARSADSKQYDFANQVKKTFANAAAERESTIATQPPRKYANAATQTDISPPTAQVLQANSEGEDEQLAPQDNSDIDLEEHEALDAQGEDIARSHHRLIFDGEDENDYTFGPIRVVQTFDGVSDGAALLLNMDLTGHIQDALRAAREFQEAEAGADDERMRLWDLRSEIQSKISICDYRIAVAEESNSGEVDTIRAEMENLTLFAKDVKERETMADRRLEDMARGLRIYQERVNAYLEEAFQHANLIEPPSEEPLPLEPLDLAAEYNDFCDRQQESGDSDFQRIDITANNETALERDPDELGPEDRARIEAEAQFYRAKSAFQDAQATFDRRLGDCDAEAQVSHETQSEFDLRWFQRNNQLTRELIKAEDEYHNAKAEAISVGVELRGSDIQSTHFADRSDDGYRESYENDVMASVPREKIDQWLDTIPDNPQVLQSPEVVSQEAPSDEMQLGEVPVGVSRSVINETPSDRKLIDKWREMCEQ</sequence>
<feature type="compositionally biased region" description="Polar residues" evidence="1">
    <location>
        <begin position="25"/>
        <end position="36"/>
    </location>
</feature>
<reference evidence="2" key="1">
    <citation type="submission" date="2020-04" db="EMBL/GenBank/DDBJ databases">
        <title>Draft genome resource of the tomato pathogen Pseudocercospora fuligena.</title>
        <authorList>
            <person name="Zaccaron A."/>
        </authorList>
    </citation>
    <scope>NUCLEOTIDE SEQUENCE</scope>
    <source>
        <strain evidence="2">PF001</strain>
    </source>
</reference>
<dbReference type="OrthoDB" id="5391053at2759"/>
<feature type="region of interest" description="Disordered" evidence="1">
    <location>
        <begin position="23"/>
        <end position="49"/>
    </location>
</feature>
<accession>A0A8H6VMU3</accession>
<evidence type="ECO:0000313" key="3">
    <source>
        <dbReference type="Proteomes" id="UP000660729"/>
    </source>
</evidence>
<keyword evidence="3" id="KW-1185">Reference proteome</keyword>
<comment type="caution">
    <text evidence="2">The sequence shown here is derived from an EMBL/GenBank/DDBJ whole genome shotgun (WGS) entry which is preliminary data.</text>
</comment>
<protein>
    <submittedName>
        <fullName evidence="2">Uncharacterized protein</fullName>
    </submittedName>
</protein>
<gene>
    <name evidence="2" type="ORF">HII31_06173</name>
</gene>
<dbReference type="Proteomes" id="UP000660729">
    <property type="component" value="Unassembled WGS sequence"/>
</dbReference>
<dbReference type="AlphaFoldDB" id="A0A8H6VMU3"/>
<feature type="region of interest" description="Disordered" evidence="1">
    <location>
        <begin position="67"/>
        <end position="90"/>
    </location>
</feature>
<dbReference type="EMBL" id="JABCIY010000122">
    <property type="protein sequence ID" value="KAF7192500.1"/>
    <property type="molecule type" value="Genomic_DNA"/>
</dbReference>
<evidence type="ECO:0000313" key="2">
    <source>
        <dbReference type="EMBL" id="KAF7192500.1"/>
    </source>
</evidence>
<evidence type="ECO:0000256" key="1">
    <source>
        <dbReference type="SAM" id="MobiDB-lite"/>
    </source>
</evidence>
<organism evidence="2 3">
    <name type="scientific">Pseudocercospora fuligena</name>
    <dbReference type="NCBI Taxonomy" id="685502"/>
    <lineage>
        <taxon>Eukaryota</taxon>
        <taxon>Fungi</taxon>
        <taxon>Dikarya</taxon>
        <taxon>Ascomycota</taxon>
        <taxon>Pezizomycotina</taxon>
        <taxon>Dothideomycetes</taxon>
        <taxon>Dothideomycetidae</taxon>
        <taxon>Mycosphaerellales</taxon>
        <taxon>Mycosphaerellaceae</taxon>
        <taxon>Pseudocercospora</taxon>
    </lineage>
</organism>
<name>A0A8H6VMU3_9PEZI</name>
<proteinExistence type="predicted"/>